<dbReference type="EMBL" id="NCVQ01000005">
    <property type="protein sequence ID" value="PWZ29622.1"/>
    <property type="molecule type" value="Genomic_DNA"/>
</dbReference>
<keyword evidence="1" id="KW-1133">Transmembrane helix</keyword>
<feature type="transmembrane region" description="Helical" evidence="1">
    <location>
        <begin position="45"/>
        <end position="67"/>
    </location>
</feature>
<gene>
    <name evidence="2" type="ORF">Zm00014a_042784</name>
</gene>
<proteinExistence type="predicted"/>
<reference evidence="2 3" key="1">
    <citation type="journal article" date="2018" name="Nat. Genet.">
        <title>Extensive intraspecific gene order and gene structural variations between Mo17 and other maize genomes.</title>
        <authorList>
            <person name="Sun S."/>
            <person name="Zhou Y."/>
            <person name="Chen J."/>
            <person name="Shi J."/>
            <person name="Zhao H."/>
            <person name="Zhao H."/>
            <person name="Song W."/>
            <person name="Zhang M."/>
            <person name="Cui Y."/>
            <person name="Dong X."/>
            <person name="Liu H."/>
            <person name="Ma X."/>
            <person name="Jiao Y."/>
            <person name="Wang B."/>
            <person name="Wei X."/>
            <person name="Stein J.C."/>
            <person name="Glaubitz J.C."/>
            <person name="Lu F."/>
            <person name="Yu G."/>
            <person name="Liang C."/>
            <person name="Fengler K."/>
            <person name="Li B."/>
            <person name="Rafalski A."/>
            <person name="Schnable P.S."/>
            <person name="Ware D.H."/>
            <person name="Buckler E.S."/>
            <person name="Lai J."/>
        </authorList>
    </citation>
    <scope>NUCLEOTIDE SEQUENCE [LARGE SCALE GENOMIC DNA]</scope>
    <source>
        <strain evidence="3">cv. Missouri 17</strain>
        <tissue evidence="2">Seedling</tissue>
    </source>
</reference>
<organism evidence="2 3">
    <name type="scientific">Zea mays</name>
    <name type="common">Maize</name>
    <dbReference type="NCBI Taxonomy" id="4577"/>
    <lineage>
        <taxon>Eukaryota</taxon>
        <taxon>Viridiplantae</taxon>
        <taxon>Streptophyta</taxon>
        <taxon>Embryophyta</taxon>
        <taxon>Tracheophyta</taxon>
        <taxon>Spermatophyta</taxon>
        <taxon>Magnoliopsida</taxon>
        <taxon>Liliopsida</taxon>
        <taxon>Poales</taxon>
        <taxon>Poaceae</taxon>
        <taxon>PACMAD clade</taxon>
        <taxon>Panicoideae</taxon>
        <taxon>Andropogonodae</taxon>
        <taxon>Andropogoneae</taxon>
        <taxon>Tripsacinae</taxon>
        <taxon>Zea</taxon>
    </lineage>
</organism>
<evidence type="ECO:0000313" key="3">
    <source>
        <dbReference type="Proteomes" id="UP000251960"/>
    </source>
</evidence>
<accession>A0A3L6F8P8</accession>
<keyword evidence="1" id="KW-0812">Transmembrane</keyword>
<evidence type="ECO:0000256" key="1">
    <source>
        <dbReference type="SAM" id="Phobius"/>
    </source>
</evidence>
<keyword evidence="1" id="KW-0472">Membrane</keyword>
<dbReference type="Proteomes" id="UP000251960">
    <property type="component" value="Chromosome 4"/>
</dbReference>
<comment type="caution">
    <text evidence="2">The sequence shown here is derived from an EMBL/GenBank/DDBJ whole genome shotgun (WGS) entry which is preliminary data.</text>
</comment>
<protein>
    <submittedName>
        <fullName evidence="2">Uncharacterized protein</fullName>
    </submittedName>
</protein>
<name>A0A3L6F8P8_MAIZE</name>
<evidence type="ECO:0000313" key="2">
    <source>
        <dbReference type="EMBL" id="PWZ29622.1"/>
    </source>
</evidence>
<dbReference type="AlphaFoldDB" id="A0A3L6F8P8"/>
<sequence>MSRPRGAPYRLRAMVGLCVMCQGLVDRRKRQFRLVAVLGKDKTVLGLGFGFGCVCFHFWLFASSAALSPEALTPALFGSTELG</sequence>